<dbReference type="EMBL" id="LN515532">
    <property type="protein sequence ID" value="CEA14717.1"/>
    <property type="molecule type" value="Genomic_DNA"/>
</dbReference>
<dbReference type="KEGG" id="pbt:ING2E5B_0066"/>
<keyword evidence="3" id="KW-1185">Reference proteome</keyword>
<dbReference type="SUPFAM" id="SSF52218">
    <property type="entry name" value="Flavoproteins"/>
    <property type="match status" value="1"/>
</dbReference>
<accession>A0A098BW03</accession>
<dbReference type="AlphaFoldDB" id="A0A098BW03"/>
<feature type="domain" description="Flavodoxin" evidence="1">
    <location>
        <begin position="5"/>
        <end position="139"/>
    </location>
</feature>
<dbReference type="OrthoDB" id="2146857at2"/>
<dbReference type="STRING" id="1562970.ING2E5B_0066"/>
<evidence type="ECO:0000313" key="2">
    <source>
        <dbReference type="EMBL" id="CEA14717.1"/>
    </source>
</evidence>
<dbReference type="InterPro" id="IPR029039">
    <property type="entry name" value="Flavoprotein-like_sf"/>
</dbReference>
<dbReference type="GO" id="GO:0010181">
    <property type="term" value="F:FMN binding"/>
    <property type="evidence" value="ECO:0007669"/>
    <property type="project" value="TreeGrafter"/>
</dbReference>
<reference evidence="2 3" key="1">
    <citation type="submission" date="2014-08" db="EMBL/GenBank/DDBJ databases">
        <authorList>
            <person name="Wibberg D."/>
        </authorList>
    </citation>
    <scope>NUCLEOTIDE SEQUENCE [LARGE SCALE GENOMIC DNA]</scope>
    <source>
        <strain evidence="3">ING2-E5B</strain>
    </source>
</reference>
<proteinExistence type="predicted"/>
<sequence>MNNTLIVFASEHGTVEKCARELFRLIDGKVDICDLSQRQIIPDLTGYDSIIIGGSIHYGEIQKAISDFCKTNLDLLNKKRIGLFINCIYTGDKAMLQLNNAFPKELNDKAVVRDYFGGEINDLKLNYFERFITKQIIKKENLVVSLSREKIVQFAKVISNHETKE</sequence>
<dbReference type="PANTHER" id="PTHR38030:SF2">
    <property type="entry name" value="PROTOPORPHYRINOGEN IX DEHYDROGENASE [QUINONE]"/>
    <property type="match status" value="1"/>
</dbReference>
<gene>
    <name evidence="2" type="ORF">ING2E5B_0066</name>
</gene>
<dbReference type="Pfam" id="PF12724">
    <property type="entry name" value="Flavodoxin_5"/>
    <property type="match status" value="1"/>
</dbReference>
<dbReference type="GO" id="GO:0006783">
    <property type="term" value="P:heme biosynthetic process"/>
    <property type="evidence" value="ECO:0007669"/>
    <property type="project" value="TreeGrafter"/>
</dbReference>
<dbReference type="InterPro" id="IPR026816">
    <property type="entry name" value="Flavodoxin_dom"/>
</dbReference>
<name>A0A098BW03_9BACT</name>
<evidence type="ECO:0000259" key="1">
    <source>
        <dbReference type="Pfam" id="PF12724"/>
    </source>
</evidence>
<evidence type="ECO:0000313" key="3">
    <source>
        <dbReference type="Proteomes" id="UP000032417"/>
    </source>
</evidence>
<organism evidence="2 3">
    <name type="scientific">Fermentimonas caenicola</name>
    <dbReference type="NCBI Taxonomy" id="1562970"/>
    <lineage>
        <taxon>Bacteria</taxon>
        <taxon>Pseudomonadati</taxon>
        <taxon>Bacteroidota</taxon>
        <taxon>Bacteroidia</taxon>
        <taxon>Bacteroidales</taxon>
        <taxon>Dysgonomonadaceae</taxon>
        <taxon>Fermentimonas</taxon>
    </lineage>
</organism>
<dbReference type="InterPro" id="IPR052200">
    <property type="entry name" value="Protoporphyrinogen_IX_DH"/>
</dbReference>
<protein>
    <submittedName>
        <fullName evidence="2">Flavodoxin domain</fullName>
    </submittedName>
</protein>
<dbReference type="GO" id="GO:0070819">
    <property type="term" value="F:menaquinone-dependent protoporphyrinogen oxidase activity"/>
    <property type="evidence" value="ECO:0007669"/>
    <property type="project" value="TreeGrafter"/>
</dbReference>
<dbReference type="Proteomes" id="UP000032417">
    <property type="component" value="Chromosome 1"/>
</dbReference>
<dbReference type="Gene3D" id="3.40.50.360">
    <property type="match status" value="1"/>
</dbReference>
<dbReference type="HOGENOM" id="CLU_094839_2_0_10"/>
<dbReference type="PANTHER" id="PTHR38030">
    <property type="entry name" value="PROTOPORPHYRINOGEN IX DEHYDROGENASE [MENAQUINONE]"/>
    <property type="match status" value="1"/>
</dbReference>